<gene>
    <name evidence="3" type="ORF">EYH15_02825</name>
</gene>
<evidence type="ECO:0000259" key="2">
    <source>
        <dbReference type="Pfam" id="PF16370"/>
    </source>
</evidence>
<feature type="domain" description="Calcineurin-like phosphoesterase" evidence="1">
    <location>
        <begin position="98"/>
        <end position="309"/>
    </location>
</feature>
<dbReference type="EMBL" id="DQUI01000055">
    <property type="protein sequence ID" value="HIP84404.1"/>
    <property type="molecule type" value="Genomic_DNA"/>
</dbReference>
<dbReference type="GO" id="GO:0016787">
    <property type="term" value="F:hydrolase activity"/>
    <property type="evidence" value="ECO:0007669"/>
    <property type="project" value="InterPro"/>
</dbReference>
<reference evidence="3" key="1">
    <citation type="journal article" date="2020" name="ISME J.">
        <title>Gammaproteobacteria mediating utilization of methyl-, sulfur- and petroleum organic compounds in deep ocean hydrothermal plumes.</title>
        <authorList>
            <person name="Zhou Z."/>
            <person name="Liu Y."/>
            <person name="Pan J."/>
            <person name="Cron B.R."/>
            <person name="Toner B.M."/>
            <person name="Anantharaman K."/>
            <person name="Breier J.A."/>
            <person name="Dick G.J."/>
            <person name="Li M."/>
        </authorList>
    </citation>
    <scope>NUCLEOTIDE SEQUENCE</scope>
    <source>
        <strain evidence="3">SZUA-1453</strain>
    </source>
</reference>
<protein>
    <submittedName>
        <fullName evidence="3">Metallophosphoesterase</fullName>
    </submittedName>
</protein>
<dbReference type="PANTHER" id="PTHR43143">
    <property type="entry name" value="METALLOPHOSPHOESTERASE, CALCINEURIN SUPERFAMILY"/>
    <property type="match status" value="1"/>
</dbReference>
<evidence type="ECO:0000313" key="3">
    <source>
        <dbReference type="EMBL" id="HIP84404.1"/>
    </source>
</evidence>
<dbReference type="Pfam" id="PF16370">
    <property type="entry name" value="MetallophosC"/>
    <property type="match status" value="1"/>
</dbReference>
<dbReference type="Proteomes" id="UP000643554">
    <property type="component" value="Unassembled WGS sequence"/>
</dbReference>
<dbReference type="PANTHER" id="PTHR43143:SF1">
    <property type="entry name" value="SERINE_THREONINE-PROTEIN PHOSPHATASE CPPED1"/>
    <property type="match status" value="1"/>
</dbReference>
<accession>A0A832ZAM6</accession>
<dbReference type="InterPro" id="IPR051918">
    <property type="entry name" value="STPP_CPPED1"/>
</dbReference>
<name>A0A832ZAM6_9EURY</name>
<dbReference type="InterPro" id="IPR032288">
    <property type="entry name" value="Metallophos_C"/>
</dbReference>
<proteinExistence type="predicted"/>
<evidence type="ECO:0000313" key="4">
    <source>
        <dbReference type="Proteomes" id="UP000643554"/>
    </source>
</evidence>
<dbReference type="Gene3D" id="3.60.21.10">
    <property type="match status" value="1"/>
</dbReference>
<dbReference type="SUPFAM" id="SSF56300">
    <property type="entry name" value="Metallo-dependent phosphatases"/>
    <property type="match status" value="1"/>
</dbReference>
<comment type="caution">
    <text evidence="3">The sequence shown here is derived from an EMBL/GenBank/DDBJ whole genome shotgun (WGS) entry which is preliminary data.</text>
</comment>
<evidence type="ECO:0000259" key="1">
    <source>
        <dbReference type="Pfam" id="PF00149"/>
    </source>
</evidence>
<organism evidence="3 4">
    <name type="scientific">Methanothermococcus okinawensis</name>
    <dbReference type="NCBI Taxonomy" id="155863"/>
    <lineage>
        <taxon>Archaea</taxon>
        <taxon>Methanobacteriati</taxon>
        <taxon>Methanobacteriota</taxon>
        <taxon>Methanomada group</taxon>
        <taxon>Methanococci</taxon>
        <taxon>Methanococcales</taxon>
        <taxon>Methanococcaceae</taxon>
        <taxon>Methanothermococcus</taxon>
    </lineage>
</organism>
<dbReference type="InterPro" id="IPR004843">
    <property type="entry name" value="Calcineurin-like_PHP"/>
</dbReference>
<dbReference type="InterPro" id="IPR029052">
    <property type="entry name" value="Metallo-depent_PP-like"/>
</dbReference>
<feature type="domain" description="Calcineurin-like phosphoesterase C-terminal" evidence="2">
    <location>
        <begin position="320"/>
        <end position="404"/>
    </location>
</feature>
<dbReference type="Pfam" id="PF00149">
    <property type="entry name" value="Metallophos"/>
    <property type="match status" value="1"/>
</dbReference>
<sequence>MGTLVKLCKVEVIDVDGKKFRVKDRTGEIEGYFKYSNYLTLKVGDVINLTAVVGCYKNRTQVYPRGNEDIVVCPNTAPNTSKDNKSSNVSQNYGNIFFIHLGDIHLCGNDEVSEVFGGTVPPVTTTKEAVKEVIRFQPEVVVQTGDIVALADKYNLDTGERWYKLVNTTVYTPIKEANIPFLFAPGNHDPAGIKLDNVDKSDPRYGDRLLLKYLLSDKNRTYYSYDHGNYHFVIVDPVETEESGYRAVRLPEEQLEWLKSDLENSRDKFIIICYHQPLGSWEDDSYRKFLDTVSPYREHILIVAGHTHDNRLLTIEGVPEHQGGAVCGDWWQTGKTPDGNPMGYVIYHIENGTIYRFYKGIGHTEQINLLAPRDVVLSNTTSIDLNVYYENKTVVNITYMIDNEGTLHPLNFTLINITKTWWYNAKGDIVITSEMLDDKKHNITIIVTAMDNSTFNRTFHYKFSNNTIMKIAEIIDDTNFKDYYGLFAVINGTITTVTRDGNLLQVVDDSGEIVIWAGDCKHDNFTPGQKVILRGQITEFRGTKELKLIRGSDVKVYGFENISVSLIVLPDIETAYKNFSKLKNRYVEARGVATAVFGDLIAIQDDTRGIEVWLGEIKHDPIKLGDVVTVRGQLTTYNNMIEIIVGKEDDLIINGSAPVPAPKEITINEIPDNLGNLVIVKGLTVKSVDNRKIIVSDGTNTTIVYCKRAGFNPTEVVKIGDKIDVIGIAHLYKEYYEILPRSEEDIIFSTGDKGKIITLKKGWNTISIPHRANISFSDPEAVGSIITYYNSTWHNVSNLEPLYGYYIYCHNNTQMNIKYITPEDPRAPPQRPVYKGWNLVGVNPGKNDVNGVSLIDFILPVEDSWIMIIDLDGNVYDKNDDNLSSVLLQPYNVYWMYCKKDDILAGRGLN</sequence>
<dbReference type="AlphaFoldDB" id="A0A832ZAM6"/>